<dbReference type="SUPFAM" id="SSF50249">
    <property type="entry name" value="Nucleic acid-binding proteins"/>
    <property type="match status" value="1"/>
</dbReference>
<dbReference type="InterPro" id="IPR000424">
    <property type="entry name" value="Primosome_PriB/ssb"/>
</dbReference>
<proteinExistence type="predicted"/>
<evidence type="ECO:0000256" key="2">
    <source>
        <dbReference type="PIRNR" id="PIRNR002070"/>
    </source>
</evidence>
<protein>
    <recommendedName>
        <fullName evidence="2">Single-stranded DNA-binding protein</fullName>
    </recommendedName>
</protein>
<dbReference type="Gene3D" id="2.40.50.140">
    <property type="entry name" value="Nucleic acid-binding proteins"/>
    <property type="match status" value="1"/>
</dbReference>
<dbReference type="PIRSF" id="PIRSF002070">
    <property type="entry name" value="SSB"/>
    <property type="match status" value="1"/>
</dbReference>
<evidence type="ECO:0000256" key="1">
    <source>
        <dbReference type="ARBA" id="ARBA00023125"/>
    </source>
</evidence>
<accession>A0A1F7X8Y4</accession>
<evidence type="ECO:0000313" key="4">
    <source>
        <dbReference type="Proteomes" id="UP000177053"/>
    </source>
</evidence>
<evidence type="ECO:0000313" key="3">
    <source>
        <dbReference type="EMBL" id="OGM10838.1"/>
    </source>
</evidence>
<organism evidence="3 4">
    <name type="scientific">Candidatus Woesebacteria bacterium RBG_16_34_12</name>
    <dbReference type="NCBI Taxonomy" id="1802480"/>
    <lineage>
        <taxon>Bacteria</taxon>
        <taxon>Candidatus Woeseibacteriota</taxon>
    </lineage>
</organism>
<dbReference type="Proteomes" id="UP000177053">
    <property type="component" value="Unassembled WGS sequence"/>
</dbReference>
<keyword evidence="1 2" id="KW-0238">DNA-binding</keyword>
<dbReference type="GO" id="GO:0003697">
    <property type="term" value="F:single-stranded DNA binding"/>
    <property type="evidence" value="ECO:0007669"/>
    <property type="project" value="InterPro"/>
</dbReference>
<name>A0A1F7X8Y4_9BACT</name>
<dbReference type="InterPro" id="IPR011344">
    <property type="entry name" value="ssDNA-bd"/>
</dbReference>
<dbReference type="CDD" id="cd04496">
    <property type="entry name" value="SSB_OBF"/>
    <property type="match status" value="1"/>
</dbReference>
<dbReference type="PROSITE" id="PS50935">
    <property type="entry name" value="SSB"/>
    <property type="match status" value="1"/>
</dbReference>
<reference evidence="3 4" key="1">
    <citation type="journal article" date="2016" name="Nat. Commun.">
        <title>Thousands of microbial genomes shed light on interconnected biogeochemical processes in an aquifer system.</title>
        <authorList>
            <person name="Anantharaman K."/>
            <person name="Brown C.T."/>
            <person name="Hug L.A."/>
            <person name="Sharon I."/>
            <person name="Castelle C.J."/>
            <person name="Probst A.J."/>
            <person name="Thomas B.C."/>
            <person name="Singh A."/>
            <person name="Wilkins M.J."/>
            <person name="Karaoz U."/>
            <person name="Brodie E.L."/>
            <person name="Williams K.H."/>
            <person name="Hubbard S.S."/>
            <person name="Banfield J.F."/>
        </authorList>
    </citation>
    <scope>NUCLEOTIDE SEQUENCE [LARGE SCALE GENOMIC DNA]</scope>
</reference>
<sequence>MTLQLVSIIGNATKDAETKVSKDGLSYVTFRVAVSGSDATTTFYNVLVFGHYGEVMKTHITRGRQIFVSGRLQISEKGYISVIADYIELLARPKVKVEKAEEKSETKAEVVAKPVASVNKNKVAKK</sequence>
<comment type="caution">
    <text evidence="3">The sequence shown here is derived from an EMBL/GenBank/DDBJ whole genome shotgun (WGS) entry which is preliminary data.</text>
</comment>
<dbReference type="AlphaFoldDB" id="A0A1F7X8Y4"/>
<dbReference type="EMBL" id="MGFS01000028">
    <property type="protein sequence ID" value="OGM10838.1"/>
    <property type="molecule type" value="Genomic_DNA"/>
</dbReference>
<dbReference type="InterPro" id="IPR012340">
    <property type="entry name" value="NA-bd_OB-fold"/>
</dbReference>
<dbReference type="GO" id="GO:0006260">
    <property type="term" value="P:DNA replication"/>
    <property type="evidence" value="ECO:0007669"/>
    <property type="project" value="InterPro"/>
</dbReference>
<dbReference type="Pfam" id="PF00436">
    <property type="entry name" value="SSB"/>
    <property type="match status" value="1"/>
</dbReference>
<gene>
    <name evidence="3" type="ORF">A2Z22_03050</name>
</gene>